<dbReference type="RefSeq" id="WP_252916176.1">
    <property type="nucleotide sequence ID" value="NZ_JAAAML010000002.1"/>
</dbReference>
<dbReference type="InterPro" id="IPR018764">
    <property type="entry name" value="RskA_C"/>
</dbReference>
<dbReference type="InterPro" id="IPR051474">
    <property type="entry name" value="Anti-sigma-K/W_factor"/>
</dbReference>
<sequence length="234" mass="23688">MSSGAQIPDDNALAGEYVLGVLPLAERRMVEERMARDSQFAGLVISWQADLSNLDDAYTPESPPQGVKARIDARLFAEAARPAGGLWGSLVFWRGLAFASVAAAAAFGIYTSNLAGPAGRGAQPSLVAELGAPGSSVGLIAALDPADGAFTITPAAFSPDDGKSLELWLVEGEGAQPVSLGLVPADGGRLVLDQGLVSKISDGALLAVSVEPLGGSPTGEVTGPVVLSGPLGRK</sequence>
<dbReference type="Proteomes" id="UP001320715">
    <property type="component" value="Unassembled WGS sequence"/>
</dbReference>
<keyword evidence="3" id="KW-1185">Reference proteome</keyword>
<evidence type="ECO:0000313" key="3">
    <source>
        <dbReference type="Proteomes" id="UP001320715"/>
    </source>
</evidence>
<dbReference type="Pfam" id="PF10099">
    <property type="entry name" value="RskA_C"/>
    <property type="match status" value="1"/>
</dbReference>
<evidence type="ECO:0000259" key="1">
    <source>
        <dbReference type="Pfam" id="PF10099"/>
    </source>
</evidence>
<reference evidence="2 3" key="1">
    <citation type="submission" date="2020-01" db="EMBL/GenBank/DDBJ databases">
        <title>Genomes of bacteria type strains.</title>
        <authorList>
            <person name="Chen J."/>
            <person name="Zhu S."/>
            <person name="Yang J."/>
        </authorList>
    </citation>
    <scope>NUCLEOTIDE SEQUENCE [LARGE SCALE GENOMIC DNA]</scope>
    <source>
        <strain evidence="2 3">DSM 16655</strain>
    </source>
</reference>
<protein>
    <submittedName>
        <fullName evidence="2">Anti-sigma factor</fullName>
    </submittedName>
</protein>
<organism evidence="2 3">
    <name type="scientific">Hoeflea alexandrii</name>
    <dbReference type="NCBI Taxonomy" id="288436"/>
    <lineage>
        <taxon>Bacteria</taxon>
        <taxon>Pseudomonadati</taxon>
        <taxon>Pseudomonadota</taxon>
        <taxon>Alphaproteobacteria</taxon>
        <taxon>Hyphomicrobiales</taxon>
        <taxon>Rhizobiaceae</taxon>
        <taxon>Hoeflea</taxon>
    </lineage>
</organism>
<comment type="caution">
    <text evidence="2">The sequence shown here is derived from an EMBL/GenBank/DDBJ whole genome shotgun (WGS) entry which is preliminary data.</text>
</comment>
<accession>A0ABT1CSU0</accession>
<name>A0ABT1CSU0_9HYPH</name>
<proteinExistence type="predicted"/>
<dbReference type="EMBL" id="JAAAML010000002">
    <property type="protein sequence ID" value="MCO6409256.1"/>
    <property type="molecule type" value="Genomic_DNA"/>
</dbReference>
<feature type="domain" description="Anti-sigma K factor RskA C-terminal" evidence="1">
    <location>
        <begin position="99"/>
        <end position="224"/>
    </location>
</feature>
<evidence type="ECO:0000313" key="2">
    <source>
        <dbReference type="EMBL" id="MCO6409256.1"/>
    </source>
</evidence>
<gene>
    <name evidence="2" type="ORF">GTW23_13810</name>
</gene>
<dbReference type="PANTHER" id="PTHR37461:SF1">
    <property type="entry name" value="ANTI-SIGMA-K FACTOR RSKA"/>
    <property type="match status" value="1"/>
</dbReference>
<dbReference type="PANTHER" id="PTHR37461">
    <property type="entry name" value="ANTI-SIGMA-K FACTOR RSKA"/>
    <property type="match status" value="1"/>
</dbReference>